<evidence type="ECO:0000256" key="2">
    <source>
        <dbReference type="SAM" id="MobiDB-lite"/>
    </source>
</evidence>
<dbReference type="PROSITE" id="PS51318">
    <property type="entry name" value="TAT"/>
    <property type="match status" value="1"/>
</dbReference>
<proteinExistence type="predicted"/>
<feature type="region of interest" description="Disordered" evidence="2">
    <location>
        <begin position="653"/>
        <end position="698"/>
    </location>
</feature>
<protein>
    <submittedName>
        <fullName evidence="3">Uncharacterized protein</fullName>
    </submittedName>
</protein>
<sequence length="3049" mass="330454">MSNDVGDHQLRPCTDDREFFVEKPLVLPDISRRTVIVGAASAVLATGAPAVAASEPQVTVDYEDATRRALIITYVRCGRADDPKNVQSMRLDAASFYALQNEERQHSDGIRGRFIRYRTEIGWAAKLLDAQFPGGKPFQVLLTLKPDQSKQSWSLSLAFERLAGQSILLRTGVPNAASSLDDLLFNDAKPEIAATLGESATKALMEELFGPRLLFADKVERQAVFTFHRDGHFRLTGTGKAPTFSVLKEEGRDCAVFASLSLALLSRKQADPRLAGEGLSDRRNAAFLLPNEANALRVAAGGAGATSPKTTDLEDVRALFENEDLRLSSSTQTGVSLYGLVQDARFLQEFAVGSASGVSVRLAPDAVPATKPESVAVNAYIGLRNAGSARETVMALRSRFTLRVQPDAKALAKEKGAKPAPEAKFDALTGTLWRGVNTGIGDANNQLDMIAELEPTSKLEIATRFGPFCVEPLPPIRPRPGAAARVPPIRVESTAGGTISRFAAPMALTHAAIPVDSDAEIFTSLDFDEAECLFRIPDVRVGRIRKDGRGTLIPETTPPQAEAIVDLGGAIAQAQISLARARLSVRRPRDLLSLGFRFQDLLLELDDTGKWIVPDRRMADFVAHRPSLPPRDFKPIGRDIPADATIQQVEAAEQARKKKAADLPDQRRRWFLPTSPQPACNDPESAATAPSRFDAPRDPRPLMVVEFPPQHVAERAFFRQLPTEPKLPAPSADTEVSRTDAEILRNGDLTSRLNKRKEIKGKQSATGTDFTAFVDKFLVLAAALPEDQKIYVGEDFLDPDARRIARQAALDLVKSEDGLPPRDRLRSLPDVDIPQPLLVELREGLGLVLPQGGAKGSQARPEPEDLFKNPEWAPYLHEREQRKEQRDTTSNYKRFRALYLEKGLAGKLYSASISAPQEYPGRETYVAFINNVPAGEVQNRAIAEILAVVKALDDELGSADTFKIPAEARLSGPSRLAFRISADDYEGGRPDPERKPGERIEGKPAGSFPFTMAALTNWGSFDLAVVRRAEKLFDPLPGGRAASRWGRSETLDEAEKLLHQGLTRGDAWARRLSDGKIDADCPAPKSLTPNAGRVTGAQRMAEIYGASREPPRWHETSIEMPFRLMLSPAQDASFRTPLPIPQHIAQKLGLTPNAEQPVPLWFATLDETPGTSSVRAIWSPDFRPEALVDRESGTPPRGPWAPWALGHEFSSIRPPAPDTEQFPASLDAYDRHELVILSSVPGLPVRGRRKEDGSLTDLSQINIPAGFELRDALPEKLGAGVALADRSAIYKPQPLDVSELTLTALGGTFNADTSFVPPASAKVVVPVSFFQSLVPEALRKDLKGSRRSLFDALSIERWRHLAVLGRDIKVEVVYKGFLFPLGHRASLIKLTERRFYAAPDGRPTAILIQRMFLRVGMPEKTYPAIGQPNGGRRWPVERLELLTRVTPDIVDPAAATVGPGNPETTMVANEGRIFLRAGSTTISPGLVFWPRTSPRDGADVRFEMQIDQRGTRVRLPLIFVDNTAANDKEAMRRLKEYYNTILVSDQEWRRRMQHSGIKRRYAPETEPDNTSFETLSWLLKVEGQQLTVPKINCARQASFDNVDFDFPPLLQGADQPPFYPVMAEAEVRIERVDRFAGGRVAPVRVEFDNEYTAYGFPKPDKLTEDKNKIAACNSADPLTEAQTDVFLDFKESVKLEMGATGDRSGGATRPTTNLIGVSRSRGPIGGTVASKTDPKPTAPASAQIAKPDAASFFDSDAKILGILSFAEALKLLLAAISQTPEFKEITEYASSLLSQGEQNASGAIAKVRDALLIPLRDALDTLQREWAQTIASGADAAGADAKLARLYPDVGASYADLRRAVNAAIETSAAVTELPALTEHFAKIYASGRRFIAAIDRVARDPVAPVRAALKDAFKTTLDDLIRAAGGLIDSTAAAGLANIESIVREQVRTLLEDPALVAYRRLVFALPAVELATAGSAATLEAEKRIEAAFAKAFDNKGTALLNAFVSTNANDVEDAMRDLSNELLRLLNAEIVKERGLGLLPAPVADAMQQAVNDWKARGSRAIDRLEGVIFRAVLLSLRQLFVAAREIKAVLDGANFDPARLLEKLKLLAAGAQSIVQPAIDNALGGARTMCGEAVVVITKVLNVVAPSPVAVPDPADECKIDANSNCGPEGLPDLTTPVNAKEFAQQAVRLLKQLDLLVVSVRDYAAVMIEPTKSQLIALATKLEGLRNDVRAAADNVAQGVLALDRAAVRFRKLGNALEDNVCKSLDPDAIARLPLDALTGLGKPQAALINSLNELVGQLRTSLGAPPAASETLRSALTFLAGTTPPAGAQDKFDKAIENVTNAAKNVGGLVFGAQRIAQDITSLKGKAEQIAEIEAALKDFAALLRKSPLTEEAGNRLEQALAVITKTRSDIGKLELEVRGALQGLRDKSINDIGKTSAAIETYLNALEAEFKRAQEEVNTKLKVLIEQGEQAILSVLTKALIGGEAYRDKAFQFLARTLNPAVDILSTAQTRIVDQRNKIYTEFNKVGGTTTGGRNDILADLSSVTLAQIARLLLVAPPSDTRVFSPPLSPDPAAPADDYLTREMKELISLSEALKKAARPAGAPLPPETARQIALLFADWTAGRASAVVLAETVRRASERVLSGDLGKVVDLEGARRRIESKIKEMVPSKVALSYGLSAEMQPLKMFGFDLFVPQRSKLLTIDASARYDLLEPQNPPVFIAKAELSPFDINLFEVVTLMFNGAKFNNDSTKGSDFALTYNDFKIGKKAEFIQPLQKFLNPQGSGPYVKPNFSPIGIEAGYKLDLGIISIGNVSFTNVSLNAACRLPFENRQAVFTVSIGRRDAPFIISAAPYGGGGFLGLLANSKRMIGFEASFEFGGAGAFKFGPLEGQGRITMGIYINHVESPDADGPQGTTVEGFFFAGGSAHIACFSMSTSLSVRISQQPGGSMQGSAQYTFSFSIGVKDIEFKVRVAKSEKKGFSGSGQASLIDAPTRFAALGDFSGSYARARGKSTVQIRADTACQGLDWKRHDSYFSDDVDGFPA</sequence>
<dbReference type="KEGG" id="rpe:RPE_4008"/>
<organism evidence="3">
    <name type="scientific">Rhodopseudomonas palustris (strain BisA53)</name>
    <dbReference type="NCBI Taxonomy" id="316055"/>
    <lineage>
        <taxon>Bacteria</taxon>
        <taxon>Pseudomonadati</taxon>
        <taxon>Pseudomonadota</taxon>
        <taxon>Alphaproteobacteria</taxon>
        <taxon>Hyphomicrobiales</taxon>
        <taxon>Nitrobacteraceae</taxon>
        <taxon>Rhodopseudomonas</taxon>
    </lineage>
</organism>
<dbReference type="EMBL" id="CP000463">
    <property type="protein sequence ID" value="ABJ07934.1"/>
    <property type="molecule type" value="Genomic_DNA"/>
</dbReference>
<dbReference type="InterPro" id="IPR006311">
    <property type="entry name" value="TAT_signal"/>
</dbReference>
<dbReference type="eggNOG" id="ENOG502Z7KR">
    <property type="taxonomic scope" value="Bacteria"/>
</dbReference>
<dbReference type="OrthoDB" id="516973at2"/>
<keyword evidence="1" id="KW-0175">Coiled coil</keyword>
<evidence type="ECO:0000313" key="3">
    <source>
        <dbReference type="EMBL" id="ABJ07934.1"/>
    </source>
</evidence>
<evidence type="ECO:0000256" key="1">
    <source>
        <dbReference type="SAM" id="Coils"/>
    </source>
</evidence>
<feature type="region of interest" description="Disordered" evidence="2">
    <location>
        <begin position="1699"/>
        <end position="1740"/>
    </location>
</feature>
<dbReference type="STRING" id="316055.RPE_4008"/>
<feature type="region of interest" description="Disordered" evidence="2">
    <location>
        <begin position="982"/>
        <end position="1005"/>
    </location>
</feature>
<feature type="coiled-coil region" evidence="1">
    <location>
        <begin position="2443"/>
        <end position="2470"/>
    </location>
</feature>
<gene>
    <name evidence="3" type="ordered locus">RPE_4008</name>
</gene>
<dbReference type="HOGENOM" id="CLU_226235_0_0_5"/>
<name>Q07JF0_RHOP5</name>
<feature type="compositionally biased region" description="Basic and acidic residues" evidence="2">
    <location>
        <begin position="986"/>
        <end position="1002"/>
    </location>
</feature>
<reference evidence="3" key="1">
    <citation type="submission" date="2006-09" db="EMBL/GenBank/DDBJ databases">
        <title>Complete sequence of Rhodopseudomonas palustris BisA53.</title>
        <authorList>
            <consortium name="US DOE Joint Genome Institute"/>
            <person name="Copeland A."/>
            <person name="Lucas S."/>
            <person name="Lapidus A."/>
            <person name="Barry K."/>
            <person name="Detter J.C."/>
            <person name="Glavina del Rio T."/>
            <person name="Hammon N."/>
            <person name="Israni S."/>
            <person name="Dalin E."/>
            <person name="Tice H."/>
            <person name="Pitluck S."/>
            <person name="Chain P."/>
            <person name="Malfatti S."/>
            <person name="Shin M."/>
            <person name="Vergez L."/>
            <person name="Schmutz J."/>
            <person name="Larimer F."/>
            <person name="Land M."/>
            <person name="Hauser L."/>
            <person name="Pelletier D.A."/>
            <person name="Kyrpides N."/>
            <person name="Kim E."/>
            <person name="Harwood C.S."/>
            <person name="Oda Y."/>
            <person name="Richardson P."/>
        </authorList>
    </citation>
    <scope>NUCLEOTIDE SEQUENCE [LARGE SCALE GENOMIC DNA]</scope>
    <source>
        <strain evidence="3">BisA53</strain>
    </source>
</reference>
<accession>Q07JF0</accession>